<comment type="caution">
    <text evidence="8">The sequence shown here is derived from an EMBL/GenBank/DDBJ whole genome shotgun (WGS) entry which is preliminary data.</text>
</comment>
<dbReference type="Gene3D" id="3.40.366.10">
    <property type="entry name" value="Malonyl-Coenzyme A Acyl Carrier Protein, domain 2"/>
    <property type="match status" value="1"/>
</dbReference>
<dbReference type="InterPro" id="IPR016035">
    <property type="entry name" value="Acyl_Trfase/lysoPLipase"/>
</dbReference>
<keyword evidence="1" id="KW-0596">Phosphopantetheine</keyword>
<dbReference type="InterPro" id="IPR030918">
    <property type="entry name" value="PT_fungal_PKS"/>
</dbReference>
<accession>A0AAN6GVU4</accession>
<evidence type="ECO:0000256" key="4">
    <source>
        <dbReference type="PROSITE-ProRule" id="PRU01363"/>
    </source>
</evidence>
<evidence type="ECO:0000313" key="8">
    <source>
        <dbReference type="EMBL" id="KAK0552225.1"/>
    </source>
</evidence>
<evidence type="ECO:0000256" key="3">
    <source>
        <dbReference type="ARBA" id="ARBA00022679"/>
    </source>
</evidence>
<feature type="active site" description="Proton acceptor; for dehydratase activity" evidence="4">
    <location>
        <position position="1368"/>
    </location>
</feature>
<dbReference type="InterPro" id="IPR001031">
    <property type="entry name" value="Thioesterase"/>
</dbReference>
<dbReference type="SUPFAM" id="SSF52151">
    <property type="entry name" value="FabD/lysophospholipase-like"/>
    <property type="match status" value="1"/>
</dbReference>
<dbReference type="SMART" id="SM00827">
    <property type="entry name" value="PKS_AT"/>
    <property type="match status" value="1"/>
</dbReference>
<feature type="domain" description="PKS/mFAS DH" evidence="7">
    <location>
        <begin position="1333"/>
        <end position="1643"/>
    </location>
</feature>
<gene>
    <name evidence="8" type="primary">pks-nrps1</name>
    <name evidence="8" type="ORF">OC846_002976</name>
</gene>
<organism evidence="8 9">
    <name type="scientific">Tilletia horrida</name>
    <dbReference type="NCBI Taxonomy" id="155126"/>
    <lineage>
        <taxon>Eukaryota</taxon>
        <taxon>Fungi</taxon>
        <taxon>Dikarya</taxon>
        <taxon>Basidiomycota</taxon>
        <taxon>Ustilaginomycotina</taxon>
        <taxon>Exobasidiomycetes</taxon>
        <taxon>Tilletiales</taxon>
        <taxon>Tilletiaceae</taxon>
        <taxon>Tilletia</taxon>
    </lineage>
</organism>
<proteinExistence type="predicted"/>
<evidence type="ECO:0000256" key="2">
    <source>
        <dbReference type="ARBA" id="ARBA00022553"/>
    </source>
</evidence>
<feature type="region of interest" description="N-terminal hotdog fold" evidence="4">
    <location>
        <begin position="1333"/>
        <end position="1469"/>
    </location>
</feature>
<dbReference type="InterPro" id="IPR014031">
    <property type="entry name" value="Ketoacyl_synth_C"/>
</dbReference>
<dbReference type="InterPro" id="IPR014043">
    <property type="entry name" value="Acyl_transferase_dom"/>
</dbReference>
<dbReference type="Proteomes" id="UP001176517">
    <property type="component" value="Unassembled WGS sequence"/>
</dbReference>
<dbReference type="InterPro" id="IPR050091">
    <property type="entry name" value="PKS_NRPS_Biosynth_Enz"/>
</dbReference>
<dbReference type="PANTHER" id="PTHR43775:SF37">
    <property type="entry name" value="SI:DKEY-61P9.11"/>
    <property type="match status" value="1"/>
</dbReference>
<sequence length="1932" mass="207927">MSGHYSEKDSLALARHPLAFLNKAPLLLLLGDCTALNSPVWVHVRRAASRSAKVQAFLRCAFSALKTLHARTIAEGNSELEAPLTLAEALDVSTAGPAKVSKVYQSSYDVIAKVSTLIYAGPSTWERAQAFGCTATLSSGPSGDLIQALIENTTSLQALIAGGVDAVCLAFHVALANKTVSSTKTAPRQGMTVRPFSQVHLDAIQAELEASFGSVLLRDDGCLLVTGAIQDLQSFQSRLHEDGRGFAWLIGSSTVPATVPAKDDVPGLSEKTISIIAETQPSLFSSVLLPVAGKDKDPATGSTSLQTLVTQCIQSEIDNLDPLHKSAKTLEARIARLPALAERKVILSTIGMTETDLAAAVCKLKTVVSEVEVEPLDALHPLLAEPTSRPNTLSAIRGTPAGEIAIVGMSCQVPGAEGIEQFWNALESGLDACEMIPERLFRVKDYHSSSYRDRNTMRAQHMNPLARPDIFDAELFGITPEFAKVMDPQQRLSLMVVYEALQHAHYAPNASRSWNPSSIGTFIGICSDDYRENVSLNIKPGFSEGTFRAQIANRMSKYFGWNGPSVTLDTACSSALVAIESACSFLAAGKCNAAVAGGVNVLTQPQIFVGLDRGFFLNSTGQCITFDDTGSGYSRADAVSYVVLKRMADAVRDGDNIIGSIRAASTNHSGEAISITHPHAPTQRRLYEAGMLAAGLRPAEITYIECHGTGTQAGDGQEMDGIKSVFNKSREEYDPVILGSAKANVGHSESASGATSLVKTLLAFENQRIPKHIGIRTKINQGFGDISGINIPVNGAEFVSKPGRARTALVNNFSAAGGNSSLVLHEGPGTANRYTPLKVKEGSTNIFVLSAATARSLLENAEAIQELISSGKATSVAELCYNTGRRLHHAYRIAGTVSSLEDISKLLKTAAATQEGPAPATHPRPVGWVFSGQGSQYINMGRELYETSTSFKASMDYCNAIAKSQGFTDILAAIYPKGDPETAEQPTPAEFQLGIFALEYSLAQLWSSWGVRPDVVGGHSLGEYTALTVAGVLELADAIFLTGTRATLMIQYCVPNSSGMAAIKADVAAIEKLCKDHNVPDVEIACINSPTDTVVAAPLDSITKLIEACAATQTKYLQLRVPYAFHSRAVDSLKDAYAAVANVRFSAPKIPIMSNVLGRIVQPGETGAFNKESLVTHMRATVRFGPALQDLMGTRTDLVNWLELGPHPTTLPMLKSGFAAMTHLSEAPTLLPSVRNGMSPREVMLNSLSTLYLRGLDIAWEKVHESLGSVTNLIKLPTYKFELKQYWTAFRDRNMRDHLVVKDKLSAVSKKKSIDSDASPLKSTQPNLPPFQHAFPLRALKIATDDDPLSVFELDSSTEPAESIIMGHLIRGRGMAPATLFSELAIAIGDYLSKHEEPSHAGSDTIVQVHHLSMFTPLLKLAGEKTIIYLRVYGSIYGKPSLEFFSRRPGLDHETQHASCQLSLTTAGSLGEDWTPVEHLVNARMDSLRHSATDVLDRAMAYRLFESIVHYSEPYQGMRKVYMTEDGSEALAECRLSELAPKGAYLCHPILQDSLGQLSGFIANVGIASDGNVYIANGIGSVRWAPSMAEADSNRRFLSYCKMIGREKGLVVGDIYIVDEATGELTGLFRDVKFQCIKASLLDRMMAQHIANQTPEKAAKVNGTKTPAIGKVTAPVNKAIAASATQPPSAEKKTVTSVPKPVSLSKGTKGGAPILLFPDGSGAAAVYRHLPVSMDSAVLAFSSPFLQKLNEWTGGLEDMFSAYFAAVKQQQPSGPYRLGGWSLGGICAYEVARRLMLEGETVERLYLIDTPLPDKVRPLPQQTQTDLFSRMKKEAGAGGVPNKCIELHFRACINKTVGFSASALPSTGARDLTVSIINAQERSKFPDIMSDSVDDWRKMLGQTAKVEIHKLDADHVSIVQPPTVHELAKLLV</sequence>
<dbReference type="Gene3D" id="3.40.50.1820">
    <property type="entry name" value="alpha/beta hydrolase"/>
    <property type="match status" value="1"/>
</dbReference>
<dbReference type="Gene3D" id="3.30.70.3290">
    <property type="match status" value="1"/>
</dbReference>
<keyword evidence="9" id="KW-1185">Reference proteome</keyword>
<evidence type="ECO:0000256" key="5">
    <source>
        <dbReference type="SAM" id="MobiDB-lite"/>
    </source>
</evidence>
<dbReference type="GO" id="GO:0006633">
    <property type="term" value="P:fatty acid biosynthetic process"/>
    <property type="evidence" value="ECO:0007669"/>
    <property type="project" value="InterPro"/>
</dbReference>
<dbReference type="GO" id="GO:0004312">
    <property type="term" value="F:fatty acid synthase activity"/>
    <property type="evidence" value="ECO:0007669"/>
    <property type="project" value="TreeGrafter"/>
</dbReference>
<dbReference type="Gene3D" id="3.10.129.110">
    <property type="entry name" value="Polyketide synthase dehydratase"/>
    <property type="match status" value="1"/>
</dbReference>
<dbReference type="SUPFAM" id="SSF53901">
    <property type="entry name" value="Thiolase-like"/>
    <property type="match status" value="1"/>
</dbReference>
<dbReference type="InterPro" id="IPR018201">
    <property type="entry name" value="Ketoacyl_synth_AS"/>
</dbReference>
<feature type="domain" description="Ketosynthase family 3 (KS3)" evidence="6">
    <location>
        <begin position="401"/>
        <end position="826"/>
    </location>
</feature>
<dbReference type="GO" id="GO:0044550">
    <property type="term" value="P:secondary metabolite biosynthetic process"/>
    <property type="evidence" value="ECO:0007669"/>
    <property type="project" value="TreeGrafter"/>
</dbReference>
<dbReference type="CDD" id="cd00833">
    <property type="entry name" value="PKS"/>
    <property type="match status" value="1"/>
</dbReference>
<dbReference type="InterPro" id="IPR049551">
    <property type="entry name" value="PKS_DH_C"/>
</dbReference>
<dbReference type="SUPFAM" id="SSF55048">
    <property type="entry name" value="Probable ACP-binding domain of malonyl-CoA ACP transacylase"/>
    <property type="match status" value="1"/>
</dbReference>
<dbReference type="InterPro" id="IPR016039">
    <property type="entry name" value="Thiolase-like"/>
</dbReference>
<evidence type="ECO:0000256" key="1">
    <source>
        <dbReference type="ARBA" id="ARBA00022450"/>
    </source>
</evidence>
<dbReference type="NCBIfam" id="TIGR04532">
    <property type="entry name" value="PT_fungal_PKS"/>
    <property type="match status" value="1"/>
</dbReference>
<feature type="region of interest" description="C-terminal hotdog fold" evidence="4">
    <location>
        <begin position="1493"/>
        <end position="1643"/>
    </location>
</feature>
<feature type="region of interest" description="Disordered" evidence="5">
    <location>
        <begin position="1683"/>
        <end position="1702"/>
    </location>
</feature>
<dbReference type="Pfam" id="PF00975">
    <property type="entry name" value="Thioesterase"/>
    <property type="match status" value="1"/>
</dbReference>
<dbReference type="SUPFAM" id="SSF53474">
    <property type="entry name" value="alpha/beta-Hydrolases"/>
    <property type="match status" value="1"/>
</dbReference>
<name>A0AAN6GVU4_9BASI</name>
<dbReference type="SMART" id="SM00825">
    <property type="entry name" value="PKS_KS"/>
    <property type="match status" value="1"/>
</dbReference>
<dbReference type="Pfam" id="PF02801">
    <property type="entry name" value="Ketoacyl-synt_C"/>
    <property type="match status" value="1"/>
</dbReference>
<dbReference type="PROSITE" id="PS52004">
    <property type="entry name" value="KS3_2"/>
    <property type="match status" value="1"/>
</dbReference>
<dbReference type="InterPro" id="IPR014030">
    <property type="entry name" value="Ketoacyl_synth_N"/>
</dbReference>
<evidence type="ECO:0000259" key="7">
    <source>
        <dbReference type="PROSITE" id="PS52019"/>
    </source>
</evidence>
<evidence type="ECO:0000313" key="9">
    <source>
        <dbReference type="Proteomes" id="UP001176517"/>
    </source>
</evidence>
<dbReference type="InterPro" id="IPR042104">
    <property type="entry name" value="PKS_dehydratase_sf"/>
</dbReference>
<dbReference type="GO" id="GO:0004315">
    <property type="term" value="F:3-oxoacyl-[acyl-carrier-protein] synthase activity"/>
    <property type="evidence" value="ECO:0007669"/>
    <property type="project" value="InterPro"/>
</dbReference>
<dbReference type="InterPro" id="IPR001227">
    <property type="entry name" value="Ac_transferase_dom_sf"/>
</dbReference>
<dbReference type="Pfam" id="PF14765">
    <property type="entry name" value="PS-DH"/>
    <property type="match status" value="1"/>
</dbReference>
<dbReference type="PROSITE" id="PS52019">
    <property type="entry name" value="PKS_MFAS_DH"/>
    <property type="match status" value="1"/>
</dbReference>
<dbReference type="Pfam" id="PF00109">
    <property type="entry name" value="ketoacyl-synt"/>
    <property type="match status" value="1"/>
</dbReference>
<dbReference type="PROSITE" id="PS00606">
    <property type="entry name" value="KS3_1"/>
    <property type="match status" value="1"/>
</dbReference>
<dbReference type="PANTHER" id="PTHR43775">
    <property type="entry name" value="FATTY ACID SYNTHASE"/>
    <property type="match status" value="1"/>
</dbReference>
<dbReference type="InterPro" id="IPR029058">
    <property type="entry name" value="AB_hydrolase_fold"/>
</dbReference>
<feature type="active site" description="Proton donor; for dehydratase activity" evidence="4">
    <location>
        <position position="1553"/>
    </location>
</feature>
<dbReference type="InterPro" id="IPR016036">
    <property type="entry name" value="Malonyl_transacylase_ACP-bd"/>
</dbReference>
<protein>
    <submittedName>
        <fullName evidence="8">Polyketide synthetase</fullName>
    </submittedName>
</protein>
<dbReference type="InterPro" id="IPR020841">
    <property type="entry name" value="PKS_Beta-ketoAc_synthase_dom"/>
</dbReference>
<dbReference type="Gene3D" id="3.40.47.10">
    <property type="match status" value="1"/>
</dbReference>
<dbReference type="EMBL" id="JAPDMZ010000066">
    <property type="protein sequence ID" value="KAK0552225.1"/>
    <property type="molecule type" value="Genomic_DNA"/>
</dbReference>
<evidence type="ECO:0000259" key="6">
    <source>
        <dbReference type="PROSITE" id="PS52004"/>
    </source>
</evidence>
<dbReference type="InterPro" id="IPR049900">
    <property type="entry name" value="PKS_mFAS_DH"/>
</dbReference>
<dbReference type="Pfam" id="PF00698">
    <property type="entry name" value="Acyl_transf_1"/>
    <property type="match status" value="1"/>
</dbReference>
<keyword evidence="3" id="KW-0808">Transferase</keyword>
<reference evidence="8" key="1">
    <citation type="journal article" date="2023" name="PhytoFront">
        <title>Draft Genome Resources of Seven Strains of Tilletia horrida, Causal Agent of Kernel Smut of Rice.</title>
        <authorList>
            <person name="Khanal S."/>
            <person name="Antony Babu S."/>
            <person name="Zhou X.G."/>
        </authorList>
    </citation>
    <scope>NUCLEOTIDE SEQUENCE</scope>
    <source>
        <strain evidence="8">TX6</strain>
    </source>
</reference>
<keyword evidence="2" id="KW-0597">Phosphoprotein</keyword>